<feature type="site" description="Important for substrate specificity" evidence="4">
    <location>
        <position position="156"/>
    </location>
</feature>
<dbReference type="Pfam" id="PF02545">
    <property type="entry name" value="Maf"/>
    <property type="match status" value="1"/>
</dbReference>
<comment type="similarity">
    <text evidence="4">Belongs to the Maf family. YhdE subfamily.</text>
</comment>
<dbReference type="GO" id="GO:0036218">
    <property type="term" value="F:dTTP diphosphatase activity"/>
    <property type="evidence" value="ECO:0007669"/>
    <property type="project" value="RHEA"/>
</dbReference>
<dbReference type="HAMAP" id="MF_00528">
    <property type="entry name" value="Maf"/>
    <property type="match status" value="1"/>
</dbReference>
<dbReference type="InterPro" id="IPR003697">
    <property type="entry name" value="Maf-like"/>
</dbReference>
<feature type="active site" description="Proton acceptor" evidence="4">
    <location>
        <position position="73"/>
    </location>
</feature>
<dbReference type="NCBIfam" id="TIGR00172">
    <property type="entry name" value="maf"/>
    <property type="match status" value="1"/>
</dbReference>
<dbReference type="GO" id="GO:0005737">
    <property type="term" value="C:cytoplasm"/>
    <property type="evidence" value="ECO:0007669"/>
    <property type="project" value="UniProtKB-SubCell"/>
</dbReference>
<dbReference type="GO" id="GO:0009117">
    <property type="term" value="P:nucleotide metabolic process"/>
    <property type="evidence" value="ECO:0007669"/>
    <property type="project" value="UniProtKB-KW"/>
</dbReference>
<evidence type="ECO:0000313" key="6">
    <source>
        <dbReference type="Proteomes" id="UP000245535"/>
    </source>
</evidence>
<comment type="caution">
    <text evidence="4">Lacks conserved residue(s) required for the propagation of feature annotation.</text>
</comment>
<comment type="cofactor">
    <cofactor evidence="1 4">
        <name>a divalent metal cation</name>
        <dbReference type="ChEBI" id="CHEBI:60240"/>
    </cofactor>
</comment>
<gene>
    <name evidence="5" type="ORF">BC781_10239</name>
</gene>
<comment type="function">
    <text evidence="4">Nucleoside triphosphate pyrophosphatase that hydrolyzes dTTP and UTP. May have a dual role in cell division arrest and in preventing the incorporation of modified nucleotides into cellular nucleic acids.</text>
</comment>
<dbReference type="RefSeq" id="WP_109616642.1">
    <property type="nucleotide sequence ID" value="NZ_QGDO01000002.1"/>
</dbReference>
<comment type="caution">
    <text evidence="5">The sequence shown here is derived from an EMBL/GenBank/DDBJ whole genome shotgun (WGS) entry which is preliminary data.</text>
</comment>
<dbReference type="AlphaFoldDB" id="A0A315ZCE9"/>
<reference evidence="5 6" key="1">
    <citation type="submission" date="2018-03" db="EMBL/GenBank/DDBJ databases">
        <title>Genomic Encyclopedia of Archaeal and Bacterial Type Strains, Phase II (KMG-II): from individual species to whole genera.</title>
        <authorList>
            <person name="Goeker M."/>
        </authorList>
    </citation>
    <scope>NUCLEOTIDE SEQUENCE [LARGE SCALE GENOMIC DNA]</scope>
    <source>
        <strain evidence="5 6">DSM 28229</strain>
    </source>
</reference>
<proteinExistence type="inferred from homology"/>
<keyword evidence="4" id="KW-0963">Cytoplasm</keyword>
<dbReference type="InterPro" id="IPR029001">
    <property type="entry name" value="ITPase-like_fam"/>
</dbReference>
<dbReference type="PANTHER" id="PTHR43213">
    <property type="entry name" value="BIFUNCTIONAL DTTP/UTP PYROPHOSPHATASE/METHYLTRANSFERASE PROTEIN-RELATED"/>
    <property type="match status" value="1"/>
</dbReference>
<dbReference type="Proteomes" id="UP000245535">
    <property type="component" value="Unassembled WGS sequence"/>
</dbReference>
<keyword evidence="3 4" id="KW-0546">Nucleotide metabolism</keyword>
<dbReference type="CDD" id="cd00555">
    <property type="entry name" value="Maf"/>
    <property type="match status" value="1"/>
</dbReference>
<comment type="catalytic activity">
    <reaction evidence="4">
        <text>UTP + H2O = UMP + diphosphate + H(+)</text>
        <dbReference type="Rhea" id="RHEA:29395"/>
        <dbReference type="ChEBI" id="CHEBI:15377"/>
        <dbReference type="ChEBI" id="CHEBI:15378"/>
        <dbReference type="ChEBI" id="CHEBI:33019"/>
        <dbReference type="ChEBI" id="CHEBI:46398"/>
        <dbReference type="ChEBI" id="CHEBI:57865"/>
        <dbReference type="EC" id="3.6.1.9"/>
    </reaction>
</comment>
<comment type="subcellular location">
    <subcellularLocation>
        <location evidence="4">Cytoplasm</location>
    </subcellularLocation>
</comment>
<dbReference type="PANTHER" id="PTHR43213:SF5">
    <property type="entry name" value="BIFUNCTIONAL DTTP_UTP PYROPHOSPHATASE_METHYLTRANSFERASE PROTEIN-RELATED"/>
    <property type="match status" value="1"/>
</dbReference>
<evidence type="ECO:0000313" key="5">
    <source>
        <dbReference type="EMBL" id="PWJ42498.1"/>
    </source>
</evidence>
<feature type="site" description="Important for substrate specificity" evidence="4">
    <location>
        <position position="74"/>
    </location>
</feature>
<dbReference type="Gene3D" id="3.90.950.10">
    <property type="match status" value="1"/>
</dbReference>
<dbReference type="PIRSF" id="PIRSF006305">
    <property type="entry name" value="Maf"/>
    <property type="match status" value="1"/>
</dbReference>
<evidence type="ECO:0000256" key="3">
    <source>
        <dbReference type="ARBA" id="ARBA00023080"/>
    </source>
</evidence>
<dbReference type="EC" id="3.6.1.9" evidence="4"/>
<evidence type="ECO:0000256" key="2">
    <source>
        <dbReference type="ARBA" id="ARBA00022801"/>
    </source>
</evidence>
<keyword evidence="2 4" id="KW-0378">Hydrolase</keyword>
<dbReference type="EMBL" id="QGDO01000002">
    <property type="protein sequence ID" value="PWJ42498.1"/>
    <property type="molecule type" value="Genomic_DNA"/>
</dbReference>
<feature type="site" description="Important for substrate specificity" evidence="4">
    <location>
        <position position="15"/>
    </location>
</feature>
<evidence type="ECO:0000256" key="4">
    <source>
        <dbReference type="HAMAP-Rule" id="MF_00528"/>
    </source>
</evidence>
<dbReference type="OrthoDB" id="9807767at2"/>
<evidence type="ECO:0000256" key="1">
    <source>
        <dbReference type="ARBA" id="ARBA00001968"/>
    </source>
</evidence>
<protein>
    <recommendedName>
        <fullName evidence="4">dTTP/UTP pyrophosphatase</fullName>
        <shortName evidence="4">dTTPase/UTPase</shortName>
        <ecNumber evidence="4">3.6.1.9</ecNumber>
    </recommendedName>
    <alternativeName>
        <fullName evidence="4">Nucleoside triphosphate pyrophosphatase</fullName>
    </alternativeName>
    <alternativeName>
        <fullName evidence="4">Nucleotide pyrophosphatase</fullName>
        <shortName evidence="4">Nucleotide PPase</shortName>
    </alternativeName>
</protein>
<name>A0A315ZCE9_SEDFL</name>
<comment type="catalytic activity">
    <reaction evidence="4">
        <text>dTTP + H2O = dTMP + diphosphate + H(+)</text>
        <dbReference type="Rhea" id="RHEA:28534"/>
        <dbReference type="ChEBI" id="CHEBI:15377"/>
        <dbReference type="ChEBI" id="CHEBI:15378"/>
        <dbReference type="ChEBI" id="CHEBI:33019"/>
        <dbReference type="ChEBI" id="CHEBI:37568"/>
        <dbReference type="ChEBI" id="CHEBI:63528"/>
        <dbReference type="EC" id="3.6.1.9"/>
    </reaction>
</comment>
<organism evidence="5 6">
    <name type="scientific">Sediminitomix flava</name>
    <dbReference type="NCBI Taxonomy" id="379075"/>
    <lineage>
        <taxon>Bacteria</taxon>
        <taxon>Pseudomonadati</taxon>
        <taxon>Bacteroidota</taxon>
        <taxon>Cytophagia</taxon>
        <taxon>Cytophagales</taxon>
        <taxon>Flammeovirgaceae</taxon>
        <taxon>Sediminitomix</taxon>
    </lineage>
</organism>
<dbReference type="GO" id="GO:0036221">
    <property type="term" value="F:UTP diphosphatase activity"/>
    <property type="evidence" value="ECO:0007669"/>
    <property type="project" value="RHEA"/>
</dbReference>
<sequence>MDIGKKIILASNSPRRKQLLQEMGFTFEVRTKPTEEVYPKDLEAAKVAEYLAVLKASPFKNELEEIELVVTSDTTVIVEDEILGKPKDAEEAFEMIQKLSGKSHDVTTGVCLMSKDKEVSFSDSTTVTFRSLSEDEIKYYIENYKPYDKAGAYGIQEWIGLTGITEIKGSYFTVMGLPTVKLYEALKSF</sequence>
<dbReference type="SUPFAM" id="SSF52972">
    <property type="entry name" value="ITPase-like"/>
    <property type="match status" value="1"/>
</dbReference>
<accession>A0A315ZCE9</accession>
<keyword evidence="6" id="KW-1185">Reference proteome</keyword>